<dbReference type="AlphaFoldDB" id="A2BKJ9"/>
<dbReference type="PANTHER" id="PTHR30121">
    <property type="entry name" value="UNCHARACTERIZED PROTEIN YJGR-RELATED"/>
    <property type="match status" value="1"/>
</dbReference>
<dbReference type="SUPFAM" id="SSF52540">
    <property type="entry name" value="P-loop containing nucleoside triphosphate hydrolases"/>
    <property type="match status" value="1"/>
</dbReference>
<feature type="domain" description="AAA+ ATPase" evidence="1">
    <location>
        <begin position="211"/>
        <end position="590"/>
    </location>
</feature>
<dbReference type="SMART" id="SM00382">
    <property type="entry name" value="AAA"/>
    <property type="match status" value="1"/>
</dbReference>
<dbReference type="Gene3D" id="3.40.50.300">
    <property type="entry name" value="P-loop containing nucleotide triphosphate hydrolases"/>
    <property type="match status" value="2"/>
</dbReference>
<dbReference type="InterPro" id="IPR003593">
    <property type="entry name" value="AAA+_ATPase"/>
</dbReference>
<dbReference type="InterPro" id="IPR027417">
    <property type="entry name" value="P-loop_NTPase"/>
</dbReference>
<organism evidence="2 3">
    <name type="scientific">Hyperthermus butylicus (strain DSM 5456 / JCM 9403 / PLM1-5)</name>
    <dbReference type="NCBI Taxonomy" id="415426"/>
    <lineage>
        <taxon>Archaea</taxon>
        <taxon>Thermoproteota</taxon>
        <taxon>Thermoprotei</taxon>
        <taxon>Desulfurococcales</taxon>
        <taxon>Pyrodictiaceae</taxon>
        <taxon>Hyperthermus</taxon>
    </lineage>
</organism>
<keyword evidence="3" id="KW-1185">Reference proteome</keyword>
<dbReference type="OrthoDB" id="107033at2157"/>
<dbReference type="GeneID" id="4782787"/>
<dbReference type="EMBL" id="CP000493">
    <property type="protein sequence ID" value="ABM80510.1"/>
    <property type="molecule type" value="Genomic_DNA"/>
</dbReference>
<dbReference type="EnsemblBacteria" id="ABM80510">
    <property type="protein sequence ID" value="ABM80510"/>
    <property type="gene ID" value="Hbut_0654"/>
</dbReference>
<accession>A2BKJ9</accession>
<dbReference type="InterPro" id="IPR051162">
    <property type="entry name" value="T4SS_component"/>
</dbReference>
<dbReference type="STRING" id="415426.Hbut_0654"/>
<gene>
    <name evidence="2" type="ordered locus">Hbut_0654</name>
</gene>
<protein>
    <submittedName>
        <fullName evidence="2">ATPase</fullName>
    </submittedName>
</protein>
<sequence>MEEAERIAAKLAAASPLGLQGGMVVARVSVQQGQAGITVDMPPEAWVRLAHEIPEILSTGYYYLVIDPKTFNLIVAQLVAVERQPLLEAQRAPTTFVPLEKPHSMVVLSNVSPLKLHLEPMLAVHLDEEARARLVKAGDPGEAAAVLEKLQPVAAVAPPDPGSPVVIPHPDVLAALLAHSEGVPVGALAVMDRVYVAGGRAIPVRLTWSVLVKHVLVTGTTGSGKTSLVKNIMYAALNMDGELVAAVLDAGGDYVSAGLPGYIPAGLVDADTARVLEVYGIDAKPGSPVFGRYVASLVAIPCTSSNGRCSPDRAAEHYAERLREAVATMYSRHGCSAEASRARLDGEDTVYAVDVKVTCEGETAKATLYIAPRLLVLRSVEEIAQIDPYMTERAREALPYIARNLKARTIEDLLKRLENPANAEKDLGVHRQTLAHLASRLRILKSMGVIRVGGGEAPSLSYGELVEAAGRRRVRAIVLDLAYAGEAVGGGAASPTAVRVLLGYQFLRTMLAYAERTAGHRALLVVDEAHLFFPRGGGEYERMLSAAVERLARLGRSRGIAIVFSTHRESDLSPLIATLANTKIYLRTDRKTAEELPLPREYRARLPYYADHAAVMASYAVRGGYIGVVGAPAAVGHRTT</sequence>
<dbReference type="Proteomes" id="UP000002593">
    <property type="component" value="Chromosome"/>
</dbReference>
<dbReference type="KEGG" id="hbu:Hbut_0654"/>
<evidence type="ECO:0000313" key="2">
    <source>
        <dbReference type="EMBL" id="ABM80510.1"/>
    </source>
</evidence>
<dbReference type="PANTHER" id="PTHR30121:SF1">
    <property type="entry name" value="AAA+ ATPASE DOMAIN-CONTAINING PROTEIN"/>
    <property type="match status" value="1"/>
</dbReference>
<evidence type="ECO:0000259" key="1">
    <source>
        <dbReference type="SMART" id="SM00382"/>
    </source>
</evidence>
<reference evidence="2 3" key="1">
    <citation type="journal article" date="2007" name="Archaea">
        <title>The genome of Hyperthermus butylicus: a sulfur-reducing, peptide fermenting, neutrophilic Crenarchaeote growing up to 108 degrees C.</title>
        <authorList>
            <person name="Brugger K."/>
            <person name="Chen L."/>
            <person name="Stark M."/>
            <person name="Zibat A."/>
            <person name="Redder P."/>
            <person name="Ruepp A."/>
            <person name="Awayez M."/>
            <person name="She Q."/>
            <person name="Garrett R.A."/>
            <person name="Klenk H.P."/>
        </authorList>
    </citation>
    <scope>NUCLEOTIDE SEQUENCE [LARGE SCALE GENOMIC DNA]</scope>
    <source>
        <strain evidence="3">DSM 5456 / JCM 9403 / PLM1-5</strain>
    </source>
</reference>
<dbReference type="eggNOG" id="arCOG00284">
    <property type="taxonomic scope" value="Archaea"/>
</dbReference>
<proteinExistence type="predicted"/>
<evidence type="ECO:0000313" key="3">
    <source>
        <dbReference type="Proteomes" id="UP000002593"/>
    </source>
</evidence>
<dbReference type="HOGENOM" id="CLU_453183_0_0_2"/>
<dbReference type="Pfam" id="PF01935">
    <property type="entry name" value="DUF87"/>
    <property type="match status" value="1"/>
</dbReference>
<dbReference type="RefSeq" id="WP_011821828.1">
    <property type="nucleotide sequence ID" value="NC_008818.1"/>
</dbReference>
<name>A2BKJ9_HYPBU</name>
<dbReference type="InterPro" id="IPR002789">
    <property type="entry name" value="HerA_central"/>
</dbReference>